<dbReference type="SUPFAM" id="SSF53335">
    <property type="entry name" value="S-adenosyl-L-methionine-dependent methyltransferases"/>
    <property type="match status" value="1"/>
</dbReference>
<organism evidence="11 12">
    <name type="scientific">SAR86 cluster bacterium</name>
    <dbReference type="NCBI Taxonomy" id="2030880"/>
    <lineage>
        <taxon>Bacteria</taxon>
        <taxon>Pseudomonadati</taxon>
        <taxon>Pseudomonadota</taxon>
        <taxon>Gammaproteobacteria</taxon>
        <taxon>SAR86 cluster</taxon>
    </lineage>
</organism>
<dbReference type="InterPro" id="IPR025714">
    <property type="entry name" value="Methyltranfer_dom"/>
</dbReference>
<name>A0A2A5CJK4_9GAMM</name>
<evidence type="ECO:0000256" key="7">
    <source>
        <dbReference type="ARBA" id="ARBA00047943"/>
    </source>
</evidence>
<evidence type="ECO:0000256" key="1">
    <source>
        <dbReference type="ARBA" id="ARBA00022679"/>
    </source>
</evidence>
<dbReference type="Proteomes" id="UP000228987">
    <property type="component" value="Unassembled WGS sequence"/>
</dbReference>
<dbReference type="GO" id="GO:0032259">
    <property type="term" value="P:methylation"/>
    <property type="evidence" value="ECO:0007669"/>
    <property type="project" value="UniProtKB-KW"/>
</dbReference>
<comment type="caution">
    <text evidence="11">The sequence shown here is derived from an EMBL/GenBank/DDBJ whole genome shotgun (WGS) entry which is preliminary data.</text>
</comment>
<evidence type="ECO:0000313" key="11">
    <source>
        <dbReference type="EMBL" id="PCJ43705.1"/>
    </source>
</evidence>
<feature type="region of interest" description="Disordered" evidence="9">
    <location>
        <begin position="354"/>
        <end position="376"/>
    </location>
</feature>
<evidence type="ECO:0000256" key="2">
    <source>
        <dbReference type="ARBA" id="ARBA00022691"/>
    </source>
</evidence>
<gene>
    <name evidence="11" type="ORF">COA71_02200</name>
</gene>
<evidence type="ECO:0000256" key="8">
    <source>
        <dbReference type="ARBA" id="ARBA00048428"/>
    </source>
</evidence>
<comment type="catalytic activity">
    <reaction evidence="7">
        <text>arsenic triglutathione + 2 [thioredoxin]-dithiol + 2 S-adenosyl-L-methionine + H2O = dimethylarsinous acid + 2 [thioredoxin]-disulfide + 3 glutathione + 2 S-adenosyl-L-homocysteine + 2 H(+)</text>
        <dbReference type="Rhea" id="RHEA:69464"/>
        <dbReference type="Rhea" id="RHEA-COMP:10698"/>
        <dbReference type="Rhea" id="RHEA-COMP:10700"/>
        <dbReference type="ChEBI" id="CHEBI:15377"/>
        <dbReference type="ChEBI" id="CHEBI:15378"/>
        <dbReference type="ChEBI" id="CHEBI:23808"/>
        <dbReference type="ChEBI" id="CHEBI:29950"/>
        <dbReference type="ChEBI" id="CHEBI:50058"/>
        <dbReference type="ChEBI" id="CHEBI:57856"/>
        <dbReference type="ChEBI" id="CHEBI:57925"/>
        <dbReference type="ChEBI" id="CHEBI:59789"/>
        <dbReference type="ChEBI" id="CHEBI:183640"/>
        <dbReference type="EC" id="2.1.1.137"/>
    </reaction>
</comment>
<evidence type="ECO:0000256" key="6">
    <source>
        <dbReference type="ARBA" id="ARBA00047941"/>
    </source>
</evidence>
<evidence type="ECO:0000256" key="5">
    <source>
        <dbReference type="ARBA" id="ARBA00034545"/>
    </source>
</evidence>
<comment type="catalytic activity">
    <reaction evidence="8">
        <text>arsenic triglutathione + 3 [thioredoxin]-dithiol + 3 S-adenosyl-L-methionine = trimethylarsine + 3 [thioredoxin]-disulfide + 3 glutathione + 3 S-adenosyl-L-homocysteine + 3 H(+)</text>
        <dbReference type="Rhea" id="RHEA:69432"/>
        <dbReference type="Rhea" id="RHEA-COMP:10698"/>
        <dbReference type="Rhea" id="RHEA-COMP:10700"/>
        <dbReference type="ChEBI" id="CHEBI:15378"/>
        <dbReference type="ChEBI" id="CHEBI:27130"/>
        <dbReference type="ChEBI" id="CHEBI:29950"/>
        <dbReference type="ChEBI" id="CHEBI:50058"/>
        <dbReference type="ChEBI" id="CHEBI:57856"/>
        <dbReference type="ChEBI" id="CHEBI:57925"/>
        <dbReference type="ChEBI" id="CHEBI:59789"/>
        <dbReference type="ChEBI" id="CHEBI:183640"/>
        <dbReference type="EC" id="2.1.1.137"/>
    </reaction>
</comment>
<dbReference type="Pfam" id="PF13847">
    <property type="entry name" value="Methyltransf_31"/>
    <property type="match status" value="1"/>
</dbReference>
<dbReference type="AlphaFoldDB" id="A0A2A5CJK4"/>
<evidence type="ECO:0000256" key="9">
    <source>
        <dbReference type="SAM" id="MobiDB-lite"/>
    </source>
</evidence>
<dbReference type="InterPro" id="IPR026669">
    <property type="entry name" value="Arsenite_MeTrfase-like"/>
</dbReference>
<evidence type="ECO:0000313" key="12">
    <source>
        <dbReference type="Proteomes" id="UP000228987"/>
    </source>
</evidence>
<feature type="domain" description="Methyltransferase" evidence="10">
    <location>
        <begin position="58"/>
        <end position="240"/>
    </location>
</feature>
<accession>A0A2A5CJK4</accession>
<proteinExistence type="inferred from homology"/>
<dbReference type="EC" id="2.1.1.137" evidence="4"/>
<protein>
    <recommendedName>
        <fullName evidence="5">Arsenite methyltransferase</fullName>
        <ecNumber evidence="4">2.1.1.137</ecNumber>
    </recommendedName>
</protein>
<dbReference type="InterPro" id="IPR029063">
    <property type="entry name" value="SAM-dependent_MTases_sf"/>
</dbReference>
<keyword evidence="1 11" id="KW-0808">Transferase</keyword>
<dbReference type="EMBL" id="NVWI01000001">
    <property type="protein sequence ID" value="PCJ43705.1"/>
    <property type="molecule type" value="Genomic_DNA"/>
</dbReference>
<dbReference type="PANTHER" id="PTHR43675">
    <property type="entry name" value="ARSENITE METHYLTRANSFERASE"/>
    <property type="match status" value="1"/>
</dbReference>
<dbReference type="Gene3D" id="3.40.50.150">
    <property type="entry name" value="Vaccinia Virus protein VP39"/>
    <property type="match status" value="2"/>
</dbReference>
<comment type="catalytic activity">
    <reaction evidence="6">
        <text>arsenic triglutathione + [thioredoxin]-dithiol + S-adenosyl-L-methionine + 2 H2O = methylarsonous acid + [thioredoxin]-disulfide + 3 glutathione + S-adenosyl-L-homocysteine + H(+)</text>
        <dbReference type="Rhea" id="RHEA:69460"/>
        <dbReference type="Rhea" id="RHEA-COMP:10698"/>
        <dbReference type="Rhea" id="RHEA-COMP:10700"/>
        <dbReference type="ChEBI" id="CHEBI:15377"/>
        <dbReference type="ChEBI" id="CHEBI:15378"/>
        <dbReference type="ChEBI" id="CHEBI:17826"/>
        <dbReference type="ChEBI" id="CHEBI:29950"/>
        <dbReference type="ChEBI" id="CHEBI:50058"/>
        <dbReference type="ChEBI" id="CHEBI:57856"/>
        <dbReference type="ChEBI" id="CHEBI:57925"/>
        <dbReference type="ChEBI" id="CHEBI:59789"/>
        <dbReference type="ChEBI" id="CHEBI:183640"/>
        <dbReference type="EC" id="2.1.1.137"/>
    </reaction>
</comment>
<reference evidence="12" key="1">
    <citation type="submission" date="2017-08" db="EMBL/GenBank/DDBJ databases">
        <title>A dynamic microbial community with high functional redundancy inhabits the cold, oxic subseafloor aquifer.</title>
        <authorList>
            <person name="Tully B.J."/>
            <person name="Wheat C.G."/>
            <person name="Glazer B.T."/>
            <person name="Huber J.A."/>
        </authorList>
    </citation>
    <scope>NUCLEOTIDE SEQUENCE [LARGE SCALE GENOMIC DNA]</scope>
</reference>
<evidence type="ECO:0000256" key="3">
    <source>
        <dbReference type="ARBA" id="ARBA00034487"/>
    </source>
</evidence>
<evidence type="ECO:0000259" key="10">
    <source>
        <dbReference type="Pfam" id="PF13847"/>
    </source>
</evidence>
<sequence>MSVETEVSERYAGGAKEVEASLCCPVDYDVELLKILPQEIIDKDYGCGDPSRYVQTGDCVLDLGSGGGKICYMAAQLVGDKGSVIGIDMTDEMLALARKYQPEMAEKLGSDRVDFRKGYIQDLALDLNALKEYQAKSDLDETTDVEKIEAWKEKQKLEAPLVKGNSVDLVVSNCVLNLVAEQHRTQMINEIFRVLKPGGRVAISDIVSDEIVPQHLRDDPHLWSGCISGAFQEKAFLDAFIAAGFVAVAYDKWDQEPWQTVEDIEFRSVTITAVKPEEIPLLDKGQAVIYKGPFAEVRDDLDNVFPRGERIAVSDRTFRYLMEGPVSESFIGISAADFPSDQKFCKAAGTLRPAKETKGGSHSGGSSSGTESSGCC</sequence>
<keyword evidence="11" id="KW-0489">Methyltransferase</keyword>
<evidence type="ECO:0000256" key="4">
    <source>
        <dbReference type="ARBA" id="ARBA00034521"/>
    </source>
</evidence>
<dbReference type="GO" id="GO:0030791">
    <property type="term" value="F:arsenite methyltransferase activity"/>
    <property type="evidence" value="ECO:0007669"/>
    <property type="project" value="UniProtKB-EC"/>
</dbReference>
<comment type="similarity">
    <text evidence="3">Belongs to the methyltransferase superfamily. Arsenite methyltransferase family.</text>
</comment>
<dbReference type="CDD" id="cd02440">
    <property type="entry name" value="AdoMet_MTases"/>
    <property type="match status" value="1"/>
</dbReference>
<keyword evidence="2" id="KW-0949">S-adenosyl-L-methionine</keyword>
<dbReference type="PANTHER" id="PTHR43675:SF8">
    <property type="entry name" value="ARSENITE METHYLTRANSFERASE"/>
    <property type="match status" value="1"/>
</dbReference>